<dbReference type="Pfam" id="PF08264">
    <property type="entry name" value="Anticodon_1"/>
    <property type="match status" value="1"/>
</dbReference>
<dbReference type="InterPro" id="IPR014729">
    <property type="entry name" value="Rossmann-like_a/b/a_fold"/>
</dbReference>
<dbReference type="NCBIfam" id="TIGR00392">
    <property type="entry name" value="ileS"/>
    <property type="match status" value="1"/>
</dbReference>
<dbReference type="PROSITE" id="PS00178">
    <property type="entry name" value="AA_TRNA_LIGASE_I"/>
    <property type="match status" value="1"/>
</dbReference>
<dbReference type="GO" id="GO:0000049">
    <property type="term" value="F:tRNA binding"/>
    <property type="evidence" value="ECO:0007669"/>
    <property type="project" value="InterPro"/>
</dbReference>
<dbReference type="Proteomes" id="UP000094025">
    <property type="component" value="Unassembled WGS sequence"/>
</dbReference>
<evidence type="ECO:0000256" key="1">
    <source>
        <dbReference type="ARBA" id="ARBA00006887"/>
    </source>
</evidence>
<comment type="subunit">
    <text evidence="10">Monomer.</text>
</comment>
<keyword evidence="7 10" id="KW-0030">Aminoacyl-tRNA synthetase</keyword>
<dbReference type="GO" id="GO:0002161">
    <property type="term" value="F:aminoacyl-tRNA deacylase activity"/>
    <property type="evidence" value="ECO:0007669"/>
    <property type="project" value="InterPro"/>
</dbReference>
<keyword evidence="5 10" id="KW-0067">ATP-binding</keyword>
<feature type="binding site" evidence="10">
    <location>
        <position position="602"/>
    </location>
    <ligand>
        <name>L-isoleucyl-5'-AMP</name>
        <dbReference type="ChEBI" id="CHEBI:178002"/>
    </ligand>
</feature>
<evidence type="ECO:0000256" key="10">
    <source>
        <dbReference type="HAMAP-Rule" id="MF_02002"/>
    </source>
</evidence>
<dbReference type="InterPro" id="IPR009080">
    <property type="entry name" value="tRNAsynth_Ia_anticodon-bd"/>
</dbReference>
<dbReference type="OrthoDB" id="9810365at2"/>
<comment type="subcellular location">
    <subcellularLocation>
        <location evidence="10">Cytoplasm</location>
    </subcellularLocation>
</comment>
<evidence type="ECO:0000256" key="8">
    <source>
        <dbReference type="ARBA" id="ARBA00025217"/>
    </source>
</evidence>
<dbReference type="CDD" id="cd07960">
    <property type="entry name" value="Anticodon_Ia_Ile_BEm"/>
    <property type="match status" value="1"/>
</dbReference>
<dbReference type="EMBL" id="LPUX01000053">
    <property type="protein sequence ID" value="OAP41579.1"/>
    <property type="molecule type" value="Genomic_DNA"/>
</dbReference>
<dbReference type="PANTHER" id="PTHR42765">
    <property type="entry name" value="SOLEUCYL-TRNA SYNTHETASE"/>
    <property type="match status" value="1"/>
</dbReference>
<dbReference type="Pfam" id="PF00133">
    <property type="entry name" value="tRNA-synt_1"/>
    <property type="match status" value="1"/>
</dbReference>
<feature type="binding site" evidence="10">
    <location>
        <position position="646"/>
    </location>
    <ligand>
        <name>ATP</name>
        <dbReference type="ChEBI" id="CHEBI:30616"/>
    </ligand>
</feature>
<evidence type="ECO:0000259" key="12">
    <source>
        <dbReference type="Pfam" id="PF08264"/>
    </source>
</evidence>
<dbReference type="InterPro" id="IPR001412">
    <property type="entry name" value="aa-tRNA-synth_I_CS"/>
</dbReference>
<dbReference type="Gene3D" id="3.90.740.10">
    <property type="entry name" value="Valyl/Leucyl/Isoleucyl-tRNA synthetase, editing domain"/>
    <property type="match status" value="1"/>
</dbReference>
<dbReference type="GO" id="GO:0004822">
    <property type="term" value="F:isoleucine-tRNA ligase activity"/>
    <property type="evidence" value="ECO:0007669"/>
    <property type="project" value="UniProtKB-UniRule"/>
</dbReference>
<keyword evidence="2 10" id="KW-0963">Cytoplasm</keyword>
<evidence type="ECO:0000256" key="5">
    <source>
        <dbReference type="ARBA" id="ARBA00022840"/>
    </source>
</evidence>
<organism evidence="13 14">
    <name type="scientific">Sinorhizobium glycinis</name>
    <dbReference type="NCBI Taxonomy" id="1472378"/>
    <lineage>
        <taxon>Bacteria</taxon>
        <taxon>Pseudomonadati</taxon>
        <taxon>Pseudomonadota</taxon>
        <taxon>Alphaproteobacteria</taxon>
        <taxon>Hyphomicrobiales</taxon>
        <taxon>Rhizobiaceae</taxon>
        <taxon>Sinorhizobium/Ensifer group</taxon>
        <taxon>Sinorhizobium</taxon>
    </lineage>
</organism>
<dbReference type="SUPFAM" id="SSF52374">
    <property type="entry name" value="Nucleotidylyl transferase"/>
    <property type="match status" value="1"/>
</dbReference>
<dbReference type="Gene3D" id="1.10.10.830">
    <property type="entry name" value="Ile-tRNA synthetase CP2 domain-like"/>
    <property type="match status" value="1"/>
</dbReference>
<accession>A0A178Y1W4</accession>
<dbReference type="PANTHER" id="PTHR42765:SF1">
    <property type="entry name" value="ISOLEUCINE--TRNA LIGASE, MITOCHONDRIAL"/>
    <property type="match status" value="1"/>
</dbReference>
<dbReference type="InterPro" id="IPR023585">
    <property type="entry name" value="Ile-tRNA-ligase_type1"/>
</dbReference>
<dbReference type="SUPFAM" id="SSF50677">
    <property type="entry name" value="ValRS/IleRS/LeuRS editing domain"/>
    <property type="match status" value="1"/>
</dbReference>
<evidence type="ECO:0000256" key="9">
    <source>
        <dbReference type="ARBA" id="ARBA00048359"/>
    </source>
</evidence>
<name>A0A178Y1W4_9HYPH</name>
<dbReference type="InterPro" id="IPR002301">
    <property type="entry name" value="Ile-tRNA-ligase"/>
</dbReference>
<sequence>MTETAEKIDYSSTLYLPQTEFPMRAGLPQKEPEFVARWQKMELYKKLRASAAGRDKFVLHDGPPYANGNIHIGHALNKILKDVINRSFQMRGFDANYVPGWDCHGLPIEWKIEEKYREKGRNKDDVPVNEFRKECRDFAAGWIEVQTEEFKRLGIEGDFERPYTTMNFHAEARIAGELMKIARAGQLYRGSKPVMWSVVERTALAEAEVEYADVESDMIWVKFPVTEGPDALAGAFVVIWTTTPWTIPGNRAIAYSSRYAYGLYEVATAENDYGPQPGEKLIFAKRLAEESAAKAKVTFNFVRDVEAGELAAITCAHPLHGLGGGYAFHVPLLDGDHVTDDAGTGFVHTAPGHGREDFDAWMDSARALEARGISSAIPFTVDDAGYFTAEAHGFGPDAEGGAGRVIDDKGKKGDANDRVIKALIARHALFARGRLKHSYPHSWRSKKPVIFRNTPQWFVYMDKDFGDGTTLRSRALNAIDETRFVPGAGQNRLRAMIEQRPDWVLSRQRAWGVPIAIFADDQGEILLDEAVNARILEAFEKEGADAWFAQGAKERFLGNDHDHGRWHQVMDILDVWFDSGSTHTFTLEDRPDLKWPADVYLEGSDQHRGWFHSSLLESCATRGRAPYNAVVTHGFTMDEKGEKMSKSKGNTVTPQEVMKDAGADILRLWVMTTDYWEDQRLGKTIIQTNIDAYRKLRNTIRWMLGTLAHDEGEVVATSDMPELEQLMLHRLAELDRLVREGYDAFDFKRIARALIDFSNVELSAFYFDIRKDALYCDAPSSLRRRAALHVIRTLFDCLVTWLAPMLPFTAEEAWLSRNPQAVSVHLEQFPDVPAEWRNDALAEKWRKIREVRKVVTGALEIERKDKRIGSSLEAAPTVHVADPDLRVALDGQDFAEICITSAIEIDDAEGPGAAFTLPEVAKVSVVPKLAEGRKCARSWRITTDVGSDPLYPDVSARDAAALRELGFKP</sequence>
<keyword evidence="14" id="KW-1185">Reference proteome</keyword>
<comment type="domain">
    <text evidence="10">IleRS has two distinct active sites: one for aminoacylation and one for editing. The misactivated valine is translocated from the active site to the editing site, which sterically excludes the correctly activated isoleucine. The single editing site contains two valyl binding pockets, one specific for each substrate (Val-AMP or Val-tRNA(Ile)).</text>
</comment>
<dbReference type="GO" id="GO:0006428">
    <property type="term" value="P:isoleucyl-tRNA aminoacylation"/>
    <property type="evidence" value="ECO:0007669"/>
    <property type="project" value="UniProtKB-UniRule"/>
</dbReference>
<dbReference type="EC" id="6.1.1.5" evidence="10"/>
<dbReference type="InterPro" id="IPR009008">
    <property type="entry name" value="Val/Leu/Ile-tRNA-synth_edit"/>
</dbReference>
<evidence type="ECO:0000256" key="3">
    <source>
        <dbReference type="ARBA" id="ARBA00022598"/>
    </source>
</evidence>
<evidence type="ECO:0000313" key="14">
    <source>
        <dbReference type="Proteomes" id="UP000094025"/>
    </source>
</evidence>
<comment type="similarity">
    <text evidence="1 10">Belongs to the class-I aminoacyl-tRNA synthetase family. IleS type 1 subfamily.</text>
</comment>
<dbReference type="STRING" id="1472378.AU381_03275"/>
<comment type="caution">
    <text evidence="10">Lacks conserved residue(s) required for the propagation of feature annotation.</text>
</comment>
<keyword evidence="6 10" id="KW-0648">Protein biosynthesis</keyword>
<dbReference type="RefSeq" id="WP_064241863.1">
    <property type="nucleotide sequence ID" value="NZ_LPUX01000053.1"/>
</dbReference>
<evidence type="ECO:0000256" key="7">
    <source>
        <dbReference type="ARBA" id="ARBA00023146"/>
    </source>
</evidence>
<dbReference type="AlphaFoldDB" id="A0A178Y1W4"/>
<feature type="domain" description="Methionyl/Valyl/Leucyl/Isoleucyl-tRNA synthetase anticodon-binding" evidence="12">
    <location>
        <begin position="725"/>
        <end position="874"/>
    </location>
</feature>
<dbReference type="SUPFAM" id="SSF47323">
    <property type="entry name" value="Anticodon-binding domain of a subclass of class I aminoacyl-tRNA synthetases"/>
    <property type="match status" value="1"/>
</dbReference>
<comment type="function">
    <text evidence="8 10">Catalyzes the attachment of isoleucine to tRNA(Ile). As IleRS can inadvertently accommodate and process structurally similar amino acids such as valine, to avoid such errors it has two additional distinct tRNA(Ile)-dependent editing activities. One activity is designated as 'pretransfer' editing and involves the hydrolysis of activated Val-AMP. The other activity is designated 'posttransfer' editing and involves deacylation of mischarged Val-tRNA(Ile).</text>
</comment>
<proteinExistence type="inferred from homology"/>
<feature type="domain" description="Aminoacyl-tRNA synthetase class Ia" evidence="11">
    <location>
        <begin position="35"/>
        <end position="680"/>
    </location>
</feature>
<dbReference type="PRINTS" id="PR00984">
    <property type="entry name" value="TRNASYNTHILE"/>
</dbReference>
<evidence type="ECO:0000256" key="4">
    <source>
        <dbReference type="ARBA" id="ARBA00022741"/>
    </source>
</evidence>
<dbReference type="HAMAP" id="MF_02002">
    <property type="entry name" value="Ile_tRNA_synth_type1"/>
    <property type="match status" value="1"/>
</dbReference>
<protein>
    <recommendedName>
        <fullName evidence="10">Isoleucine--tRNA ligase</fullName>
        <ecNumber evidence="10">6.1.1.5</ecNumber>
    </recommendedName>
    <alternativeName>
        <fullName evidence="10">Isoleucyl-tRNA synthetase</fullName>
        <shortName evidence="10">IleRS</shortName>
    </alternativeName>
</protein>
<dbReference type="GO" id="GO:0005524">
    <property type="term" value="F:ATP binding"/>
    <property type="evidence" value="ECO:0007669"/>
    <property type="project" value="UniProtKB-UniRule"/>
</dbReference>
<dbReference type="FunFam" id="3.40.50.620:FF:000042">
    <property type="entry name" value="Isoleucine--tRNA ligase"/>
    <property type="match status" value="1"/>
</dbReference>
<evidence type="ECO:0000313" key="13">
    <source>
        <dbReference type="EMBL" id="OAP41579.1"/>
    </source>
</evidence>
<keyword evidence="3 10" id="KW-0436">Ligase</keyword>
<dbReference type="InterPro" id="IPR013155">
    <property type="entry name" value="M/V/L/I-tRNA-synth_anticd-bd"/>
</dbReference>
<evidence type="ECO:0000256" key="6">
    <source>
        <dbReference type="ARBA" id="ARBA00022917"/>
    </source>
</evidence>
<comment type="caution">
    <text evidence="13">The sequence shown here is derived from an EMBL/GenBank/DDBJ whole genome shotgun (WGS) entry which is preliminary data.</text>
</comment>
<keyword evidence="4 10" id="KW-0547">Nucleotide-binding</keyword>
<dbReference type="Gene3D" id="3.40.50.620">
    <property type="entry name" value="HUPs"/>
    <property type="match status" value="2"/>
</dbReference>
<dbReference type="Gene3D" id="1.10.730.20">
    <property type="match status" value="1"/>
</dbReference>
<dbReference type="InterPro" id="IPR002300">
    <property type="entry name" value="aa-tRNA-synth_Ia"/>
</dbReference>
<dbReference type="InterPro" id="IPR050081">
    <property type="entry name" value="Ile-tRNA_ligase"/>
</dbReference>
<gene>
    <name evidence="10 13" type="primary">ileS</name>
    <name evidence="13" type="ORF">AU381_03275</name>
</gene>
<evidence type="ECO:0000259" key="11">
    <source>
        <dbReference type="Pfam" id="PF00133"/>
    </source>
</evidence>
<dbReference type="GO" id="GO:0005829">
    <property type="term" value="C:cytosol"/>
    <property type="evidence" value="ECO:0007669"/>
    <property type="project" value="TreeGrafter"/>
</dbReference>
<feature type="short sequence motif" description="'KMSKS' region" evidence="10">
    <location>
        <begin position="643"/>
        <end position="647"/>
    </location>
</feature>
<reference evidence="13 14" key="1">
    <citation type="journal article" date="2016" name="Int. J. Syst. Evol. Microbiol.">
        <title>Ensifer glycinis sp. nov., an novel rhizobial species associated with Glycine spp.</title>
        <authorList>
            <person name="Yan H."/>
            <person name="Yan J."/>
            <person name="Sui X.H."/>
            <person name="Wang E.T."/>
            <person name="Chen W.X."/>
            <person name="Zhang X.X."/>
            <person name="Chen W.F."/>
        </authorList>
    </citation>
    <scope>NUCLEOTIDE SEQUENCE [LARGE SCALE GENOMIC DNA]</scope>
    <source>
        <strain evidence="13 14">CCBAU 23380</strain>
    </source>
</reference>
<evidence type="ECO:0000256" key="2">
    <source>
        <dbReference type="ARBA" id="ARBA00022490"/>
    </source>
</evidence>
<comment type="catalytic activity">
    <reaction evidence="9 10">
        <text>tRNA(Ile) + L-isoleucine + ATP = L-isoleucyl-tRNA(Ile) + AMP + diphosphate</text>
        <dbReference type="Rhea" id="RHEA:11060"/>
        <dbReference type="Rhea" id="RHEA-COMP:9666"/>
        <dbReference type="Rhea" id="RHEA-COMP:9695"/>
        <dbReference type="ChEBI" id="CHEBI:30616"/>
        <dbReference type="ChEBI" id="CHEBI:33019"/>
        <dbReference type="ChEBI" id="CHEBI:58045"/>
        <dbReference type="ChEBI" id="CHEBI:78442"/>
        <dbReference type="ChEBI" id="CHEBI:78528"/>
        <dbReference type="ChEBI" id="CHEBI:456215"/>
        <dbReference type="EC" id="6.1.1.5"/>
    </reaction>
</comment>
<dbReference type="InterPro" id="IPR033708">
    <property type="entry name" value="Anticodon_Ile_BEm"/>
</dbReference>
<feature type="short sequence motif" description="'HIGH' region" evidence="10">
    <location>
        <begin position="64"/>
        <end position="74"/>
    </location>
</feature>